<keyword evidence="2" id="KW-1185">Reference proteome</keyword>
<evidence type="ECO:0008006" key="3">
    <source>
        <dbReference type="Google" id="ProtNLM"/>
    </source>
</evidence>
<sequence length="139" mass="15979">MVFGVEQSDLERLIEIARKHDIANTKTNTSPALHIYDEYKLLTGREVELPHGKLLFDCMRRFNYEQIQTIQTIVHLGKEKDHSFTDPEDLFDDKLVSIRWSGDIGTEILRLMATADISKSLEKGLKLLNIGDKQDAYES</sequence>
<dbReference type="RefSeq" id="WP_281093208.1">
    <property type="nucleotide sequence ID" value="NZ_JARYZI010000002.1"/>
</dbReference>
<organism evidence="1 2">
    <name type="scientific">Fusibacter bizertensis</name>
    <dbReference type="NCBI Taxonomy" id="1488331"/>
    <lineage>
        <taxon>Bacteria</taxon>
        <taxon>Bacillati</taxon>
        <taxon>Bacillota</taxon>
        <taxon>Clostridia</taxon>
        <taxon>Eubacteriales</taxon>
        <taxon>Eubacteriales Family XII. Incertae Sedis</taxon>
        <taxon>Fusibacter</taxon>
    </lineage>
</organism>
<accession>A0ABT6NAG8</accession>
<proteinExistence type="predicted"/>
<reference evidence="1 2" key="1">
    <citation type="submission" date="2023-04" db="EMBL/GenBank/DDBJ databases">
        <title>Fusibacter bizertensis strain WBS, isolated from littoral bottom sediments of the Arctic seas - biochemical and genomic analysis.</title>
        <authorList>
            <person name="Brioukhanov A.L."/>
        </authorList>
    </citation>
    <scope>NUCLEOTIDE SEQUENCE [LARGE SCALE GENOMIC DNA]</scope>
    <source>
        <strain evidence="1 2">WBS</strain>
    </source>
</reference>
<name>A0ABT6NAG8_9FIRM</name>
<gene>
    <name evidence="1" type="ORF">QE109_04510</name>
</gene>
<dbReference type="Proteomes" id="UP001158045">
    <property type="component" value="Unassembled WGS sequence"/>
</dbReference>
<dbReference type="EMBL" id="JARYZI010000002">
    <property type="protein sequence ID" value="MDH8677396.1"/>
    <property type="molecule type" value="Genomic_DNA"/>
</dbReference>
<evidence type="ECO:0000313" key="1">
    <source>
        <dbReference type="EMBL" id="MDH8677396.1"/>
    </source>
</evidence>
<evidence type="ECO:0000313" key="2">
    <source>
        <dbReference type="Proteomes" id="UP001158045"/>
    </source>
</evidence>
<comment type="caution">
    <text evidence="1">The sequence shown here is derived from an EMBL/GenBank/DDBJ whole genome shotgun (WGS) entry which is preliminary data.</text>
</comment>
<protein>
    <recommendedName>
        <fullName evidence="3">HD domain-containing protein</fullName>
    </recommendedName>
</protein>